<evidence type="ECO:0000259" key="15">
    <source>
        <dbReference type="Pfam" id="PF09409"/>
    </source>
</evidence>
<dbReference type="GO" id="GO:1990429">
    <property type="term" value="C:peroxisomal importomer complex"/>
    <property type="evidence" value="ECO:0007669"/>
    <property type="project" value="TreeGrafter"/>
</dbReference>
<dbReference type="Gene3D" id="1.20.58.2190">
    <property type="match status" value="1"/>
</dbReference>
<dbReference type="PANTHER" id="PTHR23058">
    <property type="entry name" value="PEROXISOMAL MEMBRANE PROTEIN PEX14"/>
    <property type="match status" value="1"/>
</dbReference>
<dbReference type="InterPro" id="IPR018997">
    <property type="entry name" value="PUB_domain"/>
</dbReference>
<evidence type="ECO:0000256" key="3">
    <source>
        <dbReference type="ARBA" id="ARBA00022927"/>
    </source>
</evidence>
<dbReference type="SUPFAM" id="SSF143503">
    <property type="entry name" value="PUG domain-like"/>
    <property type="match status" value="1"/>
</dbReference>
<dbReference type="GO" id="GO:0016560">
    <property type="term" value="P:protein import into peroxisome matrix, docking"/>
    <property type="evidence" value="ECO:0007669"/>
    <property type="project" value="UniProtKB-UniRule"/>
</dbReference>
<dbReference type="InterPro" id="IPR036339">
    <property type="entry name" value="PUB-like_dom_sf"/>
</dbReference>
<dbReference type="InterPro" id="IPR036388">
    <property type="entry name" value="WH-like_DNA-bd_sf"/>
</dbReference>
<name>A0AAU9KT30_9STRA</name>
<dbReference type="PANTHER" id="PTHR23058:SF0">
    <property type="entry name" value="PEROXISOMAL MEMBRANE PROTEIN PEX14"/>
    <property type="match status" value="1"/>
</dbReference>
<evidence type="ECO:0000256" key="5">
    <source>
        <dbReference type="ARBA" id="ARBA00023136"/>
    </source>
</evidence>
<evidence type="ECO:0000256" key="13">
    <source>
        <dbReference type="SAM" id="Phobius"/>
    </source>
</evidence>
<dbReference type="Pfam" id="PF09409">
    <property type="entry name" value="PUB"/>
    <property type="match status" value="1"/>
</dbReference>
<dbReference type="InterPro" id="IPR025655">
    <property type="entry name" value="PEX14"/>
</dbReference>
<feature type="domain" description="Peroxisomal membrane protein PEX14-like KPWE" evidence="16">
    <location>
        <begin position="523"/>
        <end position="554"/>
    </location>
</feature>
<evidence type="ECO:0000256" key="8">
    <source>
        <dbReference type="ARBA" id="ARBA00029691"/>
    </source>
</evidence>
<evidence type="ECO:0000256" key="12">
    <source>
        <dbReference type="SAM" id="MobiDB-lite"/>
    </source>
</evidence>
<comment type="similarity">
    <text evidence="1 10">Belongs to the peroxin-14 family.</text>
</comment>
<evidence type="ECO:0000256" key="7">
    <source>
        <dbReference type="ARBA" id="ARBA00029502"/>
    </source>
</evidence>
<dbReference type="InterPro" id="IPR006785">
    <property type="entry name" value="Pex14_N"/>
</dbReference>
<evidence type="ECO:0000256" key="2">
    <source>
        <dbReference type="ARBA" id="ARBA00022448"/>
    </source>
</evidence>
<dbReference type="Gene3D" id="1.10.10.10">
    <property type="entry name" value="Winged helix-like DNA-binding domain superfamily/Winged helix DNA-binding domain"/>
    <property type="match status" value="1"/>
</dbReference>
<reference evidence="17" key="1">
    <citation type="submission" date="2021-11" db="EMBL/GenBank/DDBJ databases">
        <authorList>
            <person name="Islam A."/>
            <person name="Islam S."/>
            <person name="Flora M.S."/>
            <person name="Rahman M."/>
            <person name="Ziaur R.M."/>
            <person name="Epstein J.H."/>
            <person name="Hassan M."/>
            <person name="Klassen M."/>
            <person name="Woodard K."/>
            <person name="Webb A."/>
            <person name="Webby R.J."/>
            <person name="El Zowalaty M.E."/>
        </authorList>
    </citation>
    <scope>NUCLEOTIDE SEQUENCE</scope>
    <source>
        <strain evidence="17">Pbs3</strain>
    </source>
</reference>
<dbReference type="CDD" id="cd09212">
    <property type="entry name" value="PUB"/>
    <property type="match status" value="1"/>
</dbReference>
<dbReference type="Pfam" id="PF17733">
    <property type="entry name" value="KPWE_dom"/>
    <property type="match status" value="1"/>
</dbReference>
<evidence type="ECO:0000256" key="6">
    <source>
        <dbReference type="ARBA" id="ARBA00023140"/>
    </source>
</evidence>
<sequence length="635" mass="69925">MREDQVVSGLKFLQHPSVQSTPISERMTFLEGKGMTKEEIQEAIERYHNGKKEESSTDQATLQTQQQQPYNPTMMMTPSTSMPPMMHHRARYPPAYVRVLYTVSSLVGAASILTFIWNYAVQLGYIPWLRPMPSLIEAAKAQEEKEKEDKKDEALLAELSGISAAIEKQTKELAKLSSSLDAKEREWQNKTMLSAQISSSIAEQGNAQSIAELKAEISTLKALLLAKKTLGGSDSDSIDTGKNGGDGKTVSVLTTEKKTLSTATDTHPAVVSQVMSTAERMQKALKMLRTENSLEQLKLAAGILSMYVKNLIENPDVPRYRRIATGNANFKQKIEPLKHHEELLKSIGFETSGLNMEWKWHTASKTTGAYDENIAILRAVLKALQSLSSPNACSNLSLEEIAHASLDEYFSQQDKKNAQVLMTTIKTCSTVSSTQEMPVTAQSHNSVLNGDNALSNSTSTSLDAFMARLEQQTSVGNVTNMDVSETKAVSSFSANNASDEEGEKMLRSAISSISPSVTMTQPSYPESFKEVMDLIQKGETVPGIRDIEDKLSIDSNTFLNEETKNDKTMIIIVKLCKKLFVTNCNDFAKGLMAEVSRNIAAYVTSKRCAIEKVSRKNACRLDPYPPPGKMAVSSP</sequence>
<keyword evidence="13" id="KW-0812">Transmembrane</keyword>
<keyword evidence="11" id="KW-0175">Coiled coil</keyword>
<evidence type="ECO:0000256" key="10">
    <source>
        <dbReference type="RuleBase" id="RU367032"/>
    </source>
</evidence>
<evidence type="ECO:0000256" key="9">
    <source>
        <dbReference type="ARBA" id="ARBA00046271"/>
    </source>
</evidence>
<feature type="transmembrane region" description="Helical" evidence="13">
    <location>
        <begin position="95"/>
        <end position="117"/>
    </location>
</feature>
<feature type="compositionally biased region" description="Low complexity" evidence="12">
    <location>
        <begin position="57"/>
        <end position="75"/>
    </location>
</feature>
<evidence type="ECO:0000256" key="11">
    <source>
        <dbReference type="SAM" id="Coils"/>
    </source>
</evidence>
<keyword evidence="3 10" id="KW-0653">Protein transport</keyword>
<evidence type="ECO:0000313" key="17">
    <source>
        <dbReference type="EMBL" id="CAH0477531.1"/>
    </source>
</evidence>
<comment type="caution">
    <text evidence="17">The sequence shown here is derived from an EMBL/GenBank/DDBJ whole genome shotgun (WGS) entry which is preliminary data.</text>
</comment>
<dbReference type="Pfam" id="PF04695">
    <property type="entry name" value="Pex14_N"/>
    <property type="match status" value="1"/>
</dbReference>
<evidence type="ECO:0000256" key="1">
    <source>
        <dbReference type="ARBA" id="ARBA00005443"/>
    </source>
</evidence>
<keyword evidence="2 10" id="KW-0813">Transport</keyword>
<keyword evidence="4" id="KW-0811">Translocation</keyword>
<dbReference type="AlphaFoldDB" id="A0AAU9KT30"/>
<organism evidence="17 18">
    <name type="scientific">Peronospora belbahrii</name>
    <dbReference type="NCBI Taxonomy" id="622444"/>
    <lineage>
        <taxon>Eukaryota</taxon>
        <taxon>Sar</taxon>
        <taxon>Stramenopiles</taxon>
        <taxon>Oomycota</taxon>
        <taxon>Peronosporomycetes</taxon>
        <taxon>Peronosporales</taxon>
        <taxon>Peronosporaceae</taxon>
        <taxon>Peronospora</taxon>
    </lineage>
</organism>
<dbReference type="InterPro" id="IPR040554">
    <property type="entry name" value="KPWE_PEX14_dom"/>
</dbReference>
<feature type="domain" description="Peroxisome membrane anchor protein Pex14p N-terminal" evidence="14">
    <location>
        <begin position="2"/>
        <end position="46"/>
    </location>
</feature>
<keyword evidence="6 10" id="KW-0576">Peroxisome</keyword>
<keyword evidence="5 10" id="KW-0472">Membrane</keyword>
<comment type="subcellular location">
    <subcellularLocation>
        <location evidence="9 10">Peroxisome membrane</location>
    </subcellularLocation>
</comment>
<comment type="function">
    <text evidence="10">Component of the PEX13-PEX14 docking complex, a translocon channel that specifically mediates the import of peroxisomal cargo proteins bound to PEX5 receptor. The PEX13-PEX14 docking complex forms a large import pore which can be opened to a diameter of about 9 nm. Mechanistically, PEX5 receptor along with cargo proteins associates with the PEX14 subunit of the PEX13-PEX14 docking complex in the cytosol, leading to the insertion of the receptor into the organelle membrane with the concomitant translocation of the cargo into the peroxisome matrix.</text>
</comment>
<keyword evidence="13" id="KW-1133">Transmembrane helix</keyword>
<accession>A0AAU9KT30</accession>
<feature type="region of interest" description="Disordered" evidence="12">
    <location>
        <begin position="49"/>
        <end position="75"/>
    </location>
</feature>
<feature type="domain" description="PUB" evidence="15">
    <location>
        <begin position="295"/>
        <end position="354"/>
    </location>
</feature>
<dbReference type="Proteomes" id="UP001160483">
    <property type="component" value="Unassembled WGS sequence"/>
</dbReference>
<protein>
    <recommendedName>
        <fullName evidence="7 10">Peroxisomal membrane protein PEX14</fullName>
    </recommendedName>
    <alternativeName>
        <fullName evidence="8 10">Peroxin-14</fullName>
    </alternativeName>
</protein>
<proteinExistence type="inferred from homology"/>
<evidence type="ECO:0000259" key="14">
    <source>
        <dbReference type="Pfam" id="PF04695"/>
    </source>
</evidence>
<evidence type="ECO:0000256" key="4">
    <source>
        <dbReference type="ARBA" id="ARBA00023010"/>
    </source>
</evidence>
<dbReference type="GO" id="GO:0005778">
    <property type="term" value="C:peroxisomal membrane"/>
    <property type="evidence" value="ECO:0007669"/>
    <property type="project" value="UniProtKB-SubCell"/>
</dbReference>
<dbReference type="EMBL" id="CAKKTJ010000176">
    <property type="protein sequence ID" value="CAH0477531.1"/>
    <property type="molecule type" value="Genomic_DNA"/>
</dbReference>
<gene>
    <name evidence="17" type="ORF">PBS003_LOCUS4277</name>
</gene>
<dbReference type="GO" id="GO:0005102">
    <property type="term" value="F:signaling receptor binding"/>
    <property type="evidence" value="ECO:0007669"/>
    <property type="project" value="TreeGrafter"/>
</dbReference>
<feature type="coiled-coil region" evidence="11">
    <location>
        <begin position="138"/>
        <end position="186"/>
    </location>
</feature>
<evidence type="ECO:0000313" key="18">
    <source>
        <dbReference type="Proteomes" id="UP001160483"/>
    </source>
</evidence>
<evidence type="ECO:0000259" key="16">
    <source>
        <dbReference type="Pfam" id="PF17733"/>
    </source>
</evidence>